<dbReference type="Pfam" id="PF16025">
    <property type="entry name" value="CaM_bind"/>
    <property type="match status" value="1"/>
</dbReference>
<reference evidence="2 3" key="1">
    <citation type="journal article" date="2022" name="Nat. Ecol. Evol.">
        <title>A masculinizing supergene underlies an exaggerated male reproductive morph in a spider.</title>
        <authorList>
            <person name="Hendrickx F."/>
            <person name="De Corte Z."/>
            <person name="Sonet G."/>
            <person name="Van Belleghem S.M."/>
            <person name="Kostlbacher S."/>
            <person name="Vangestel C."/>
        </authorList>
    </citation>
    <scope>NUCLEOTIDE SEQUENCE [LARGE SCALE GENOMIC DNA]</scope>
    <source>
        <strain evidence="2">W744_W776</strain>
    </source>
</reference>
<dbReference type="Proteomes" id="UP000827092">
    <property type="component" value="Unassembled WGS sequence"/>
</dbReference>
<dbReference type="GO" id="GO:0005814">
    <property type="term" value="C:centriole"/>
    <property type="evidence" value="ECO:0007669"/>
    <property type="project" value="InterPro"/>
</dbReference>
<feature type="compositionally biased region" description="Low complexity" evidence="1">
    <location>
        <begin position="1063"/>
        <end position="1072"/>
    </location>
</feature>
<feature type="region of interest" description="Disordered" evidence="1">
    <location>
        <begin position="1416"/>
        <end position="1447"/>
    </location>
</feature>
<feature type="region of interest" description="Disordered" evidence="1">
    <location>
        <begin position="513"/>
        <end position="537"/>
    </location>
</feature>
<feature type="compositionally biased region" description="Polar residues" evidence="1">
    <location>
        <begin position="846"/>
        <end position="857"/>
    </location>
</feature>
<dbReference type="GO" id="GO:0032465">
    <property type="term" value="P:regulation of cytokinesis"/>
    <property type="evidence" value="ECO:0007669"/>
    <property type="project" value="InterPro"/>
</dbReference>
<feature type="region of interest" description="Disordered" evidence="1">
    <location>
        <begin position="294"/>
        <end position="337"/>
    </location>
</feature>
<feature type="compositionally biased region" description="Polar residues" evidence="1">
    <location>
        <begin position="1093"/>
        <end position="1103"/>
    </location>
</feature>
<feature type="compositionally biased region" description="Polar residues" evidence="1">
    <location>
        <begin position="1040"/>
        <end position="1056"/>
    </location>
</feature>
<feature type="compositionally biased region" description="Basic residues" evidence="1">
    <location>
        <begin position="1669"/>
        <end position="1682"/>
    </location>
</feature>
<proteinExistence type="predicted"/>
<dbReference type="GO" id="GO:0032053">
    <property type="term" value="P:ciliary basal body organization"/>
    <property type="evidence" value="ECO:0007669"/>
    <property type="project" value="TreeGrafter"/>
</dbReference>
<keyword evidence="3" id="KW-1185">Reference proteome</keyword>
<name>A0AAV6TW34_9ARAC</name>
<feature type="compositionally biased region" description="Polar residues" evidence="1">
    <location>
        <begin position="873"/>
        <end position="884"/>
    </location>
</feature>
<feature type="region of interest" description="Disordered" evidence="1">
    <location>
        <begin position="1663"/>
        <end position="1682"/>
    </location>
</feature>
<protein>
    <recommendedName>
        <fullName evidence="4">Centriolar coiled-coil protein of 110 kDa</fullName>
    </recommendedName>
</protein>
<feature type="compositionally biased region" description="Polar residues" evidence="1">
    <location>
        <begin position="306"/>
        <end position="323"/>
    </location>
</feature>
<feature type="compositionally biased region" description="Polar residues" evidence="1">
    <location>
        <begin position="1424"/>
        <end position="1441"/>
    </location>
</feature>
<gene>
    <name evidence="2" type="ORF">JTE90_006851</name>
</gene>
<dbReference type="PANTHER" id="PTHR13594">
    <property type="entry name" value="CENTRIOLAR COILED-COIL PROTEIN OF 110 KDA"/>
    <property type="match status" value="1"/>
</dbReference>
<evidence type="ECO:0000313" key="2">
    <source>
        <dbReference type="EMBL" id="KAG8175546.1"/>
    </source>
</evidence>
<dbReference type="PANTHER" id="PTHR13594:SF1">
    <property type="entry name" value="CENTRIOLAR COILED-COIL PROTEIN OF 110 KDA"/>
    <property type="match status" value="1"/>
</dbReference>
<feature type="compositionally biased region" description="Basic and acidic residues" evidence="1">
    <location>
        <begin position="858"/>
        <end position="870"/>
    </location>
</feature>
<organism evidence="2 3">
    <name type="scientific">Oedothorax gibbosus</name>
    <dbReference type="NCBI Taxonomy" id="931172"/>
    <lineage>
        <taxon>Eukaryota</taxon>
        <taxon>Metazoa</taxon>
        <taxon>Ecdysozoa</taxon>
        <taxon>Arthropoda</taxon>
        <taxon>Chelicerata</taxon>
        <taxon>Arachnida</taxon>
        <taxon>Araneae</taxon>
        <taxon>Araneomorphae</taxon>
        <taxon>Entelegynae</taxon>
        <taxon>Araneoidea</taxon>
        <taxon>Linyphiidae</taxon>
        <taxon>Erigoninae</taxon>
        <taxon>Oedothorax</taxon>
    </lineage>
</organism>
<feature type="compositionally biased region" description="Polar residues" evidence="1">
    <location>
        <begin position="591"/>
        <end position="603"/>
    </location>
</feature>
<accession>A0AAV6TW34</accession>
<feature type="region of interest" description="Disordered" evidence="1">
    <location>
        <begin position="1040"/>
        <end position="1125"/>
    </location>
</feature>
<comment type="caution">
    <text evidence="2">The sequence shown here is derived from an EMBL/GenBank/DDBJ whole genome shotgun (WGS) entry which is preliminary data.</text>
</comment>
<evidence type="ECO:0000256" key="1">
    <source>
        <dbReference type="SAM" id="MobiDB-lite"/>
    </source>
</evidence>
<feature type="compositionally biased region" description="Polar residues" evidence="1">
    <location>
        <begin position="1112"/>
        <end position="1125"/>
    </location>
</feature>
<sequence length="1682" mass="185815">MSFIDSNPSMGESLKRLEEFSTFNSCIKCLGRSIIPPLLTLERREEACRYRYAATKIQEEKEKKKLLSASDVADCRVQNHLSSCNNNDFIMHNAFENTNSALLATTVIDIQACTTNAERNFLNEMHISTCKMTSSNICSTVHKDVIVFPRVNHADNDTEYLSKSDTTIPYCYSDQNEIPLAPDNVSSSEVNNEQDLQSIVSPMPCKSASNNNSAYLPKNYTNCCKSVLKDKSEAQITLCNIDLCEDVKRQNVHYSGHVLPCVTVPASNTEYIHKSDKECIQGPRQLNTLDFYESNNKQNLPPYLPESNSKCPSSDQGDSQFSLENADPCKDSNQPHLSSLVSEMPYASGPTNEIPCVGSLTVEMPYSSGPTVEMSLKSGSNVEMSEKSGSNVEMSGQSDSTIDMPYEKGSTVEISHGIGPAVKLPYGSGSTEEISNENGPTVEMLYGSCPTLEMPLKIGSTIDMPYGSAKTMEMSRGNGPTVEKLYSNCSTVEMPLKSGSIVEIPLGNGLEMPHGTYPTEEMASVSEDEPDSNTESLEFGSLPTVISAGHFALPQDTDNESNVTCLTQSTDLEKYLDCSIEYSSPDDARTLSRSQESSQLNTSERSDDGSSETLVNTGSETTPCASAIAMTTSYVVENYLQKFINDAVDNQRANSADSYLLKTRPKELPILKSQSEPKQFPTEVSLKSVILDLKNAAGDSKHNSGPVSESEVLLSFEDARKSLKRKHVRSNSYTLEGPSPALIMAHADCNCSQDPNNLSPHSCSSEKLNFSTPNLAFKKEKVKIDRLSSLDRKKFFPILSSASVVIVNQTNANRITDSKISNEPEMKLAEVGYENIVQHKDVSASAEMSSVNESQVENLKENVSKEHTEEPSETNSSDASTQRLSHPREVTNVENVNNNINEIVNQVIRDMKELQKNRVSEFMEEQKKLWLQMQEEFKEQERLLCEKLNAVNIAPLSDGTLSHSAEMNGNLHPVIKNCIPVTNSDTFSILDINLNEAGDGPSLKSSHDKSSEAEAFKISHFNSIPTDASSNLQNTELPYRNIQDSKSTASLPFTTNDTDESKSSPNQSSSLSTLPVDSGEDRSVSVQSSMSSKFLNTPSQDLSSDYPETIHSGLSPNSLNTNSQDLSNENQETMYYRTSSKSLLSEKQETLHSSMSSMSLNTKNNDFLGDNPETIHSSRSLNTQILGLSEKQETIPSSISETSVDADSKSSVEAMQSLYNNCPISQLSVPEGSYSSMSYRSISSLSQTSDMVKIFRDFQFANENNCFPVSPGKVCRNQEHTGRESIGSECSNSFARRLYFDNLSDDGNKFFTTPISPSEFIPSPAVFQQQKSLTSSSLHAMQFQGSDFGVANFEKNNSFDLGTLAHISSDQKHLFNNTPIPNLNHVAVTNTRDNKSDVEAEIRAINDVVQSSYASSYHEKGRNALSNNSNKNHSHGQNNRGLSDIPLNATSSVEKGASKQNITSSMTNLKRRQSRDILKDPALLKKFEKLPALVKGYLTRRLFKSERVQDLIRILRDTAMLVGKCSQELNSKGNSVSENDVEFHRQLISQLMRTFDNVYDIFCTMSVGEQMKIIAESRQIRLKKNSVAKKESAVLEIAADKCRSSPSKKPKLSSATMKALERKRSSIHSRTYIVEDMKRNKSRVSSNNNSLSRVLSPSRIYKTSVGTPVKRKTKSLCKPSWK</sequence>
<dbReference type="GO" id="GO:0007099">
    <property type="term" value="P:centriole replication"/>
    <property type="evidence" value="ECO:0007669"/>
    <property type="project" value="InterPro"/>
</dbReference>
<evidence type="ECO:0000313" key="3">
    <source>
        <dbReference type="Proteomes" id="UP000827092"/>
    </source>
</evidence>
<dbReference type="GO" id="GO:1903723">
    <property type="term" value="P:negative regulation of centriole elongation"/>
    <property type="evidence" value="ECO:0007669"/>
    <property type="project" value="TreeGrafter"/>
</dbReference>
<dbReference type="InterPro" id="IPR033207">
    <property type="entry name" value="CCP110"/>
</dbReference>
<evidence type="ECO:0008006" key="4">
    <source>
        <dbReference type="Google" id="ProtNLM"/>
    </source>
</evidence>
<dbReference type="EMBL" id="JAFNEN010000986">
    <property type="protein sequence ID" value="KAG8175546.1"/>
    <property type="molecule type" value="Genomic_DNA"/>
</dbReference>
<feature type="region of interest" description="Disordered" evidence="1">
    <location>
        <begin position="844"/>
        <end position="889"/>
    </location>
</feature>
<feature type="region of interest" description="Disordered" evidence="1">
    <location>
        <begin position="585"/>
        <end position="619"/>
    </location>
</feature>